<sequence length="155" mass="17047">MHAEAPVRSVTYVSRAATPLTQTSLEALLLESRANNELSGLTGMLAVRGDDFFQVVEGPEAGISALLASLRRDPRHTDMRILNEETVPFRQFPDWRMRCERLDDYPVDSIPGIDAMGGGDDASADTRTRGVLDLVRWLQARAARALSERHPSAAS</sequence>
<name>A0A3N2C7V9_9MICO</name>
<feature type="domain" description="BLUF" evidence="1">
    <location>
        <begin position="7"/>
        <end position="98"/>
    </location>
</feature>
<dbReference type="PROSITE" id="PS50925">
    <property type="entry name" value="BLUF"/>
    <property type="match status" value="1"/>
</dbReference>
<dbReference type="SUPFAM" id="SSF54975">
    <property type="entry name" value="Acylphosphatase/BLUF domain-like"/>
    <property type="match status" value="1"/>
</dbReference>
<dbReference type="EMBL" id="RKHL01000001">
    <property type="protein sequence ID" value="ROR83581.1"/>
    <property type="molecule type" value="Genomic_DNA"/>
</dbReference>
<dbReference type="RefSeq" id="WP_085511389.1">
    <property type="nucleotide sequence ID" value="NZ_FXAP01000002.1"/>
</dbReference>
<organism evidence="2 3">
    <name type="scientific">Plantibacter flavus</name>
    <dbReference type="NCBI Taxonomy" id="150123"/>
    <lineage>
        <taxon>Bacteria</taxon>
        <taxon>Bacillati</taxon>
        <taxon>Actinomycetota</taxon>
        <taxon>Actinomycetes</taxon>
        <taxon>Micrococcales</taxon>
        <taxon>Microbacteriaceae</taxon>
        <taxon>Plantibacter</taxon>
    </lineage>
</organism>
<comment type="caution">
    <text evidence="2">The sequence shown here is derived from an EMBL/GenBank/DDBJ whole genome shotgun (WGS) entry which is preliminary data.</text>
</comment>
<accession>A0A3N2C7V9</accession>
<dbReference type="AlphaFoldDB" id="A0A3N2C7V9"/>
<evidence type="ECO:0000313" key="3">
    <source>
        <dbReference type="Proteomes" id="UP000266915"/>
    </source>
</evidence>
<dbReference type="Gene3D" id="3.30.70.100">
    <property type="match status" value="1"/>
</dbReference>
<dbReference type="GO" id="GO:0071949">
    <property type="term" value="F:FAD binding"/>
    <property type="evidence" value="ECO:0007669"/>
    <property type="project" value="InterPro"/>
</dbReference>
<dbReference type="Pfam" id="PF04940">
    <property type="entry name" value="BLUF"/>
    <property type="match status" value="1"/>
</dbReference>
<protein>
    <submittedName>
        <fullName evidence="2">FAD-dependent sensor of blue light</fullName>
    </submittedName>
</protein>
<dbReference type="InterPro" id="IPR036046">
    <property type="entry name" value="Acylphosphatase-like_dom_sf"/>
</dbReference>
<dbReference type="SMART" id="SM01034">
    <property type="entry name" value="BLUF"/>
    <property type="match status" value="1"/>
</dbReference>
<dbReference type="GO" id="GO:0009882">
    <property type="term" value="F:blue light photoreceptor activity"/>
    <property type="evidence" value="ECO:0007669"/>
    <property type="project" value="InterPro"/>
</dbReference>
<proteinExistence type="predicted"/>
<evidence type="ECO:0000313" key="2">
    <source>
        <dbReference type="EMBL" id="ROR83581.1"/>
    </source>
</evidence>
<evidence type="ECO:0000259" key="1">
    <source>
        <dbReference type="PROSITE" id="PS50925"/>
    </source>
</evidence>
<reference evidence="2 3" key="1">
    <citation type="submission" date="2018-11" db="EMBL/GenBank/DDBJ databases">
        <title>Sequencing the genomes of 1000 actinobacteria strains.</title>
        <authorList>
            <person name="Klenk H.-P."/>
        </authorList>
    </citation>
    <scope>NUCLEOTIDE SEQUENCE [LARGE SCALE GENOMIC DNA]</scope>
    <source>
        <strain evidence="2 3">DSM 14012</strain>
    </source>
</reference>
<dbReference type="Proteomes" id="UP000266915">
    <property type="component" value="Unassembled WGS sequence"/>
</dbReference>
<gene>
    <name evidence="2" type="ORF">EDD42_3694</name>
</gene>
<dbReference type="InterPro" id="IPR007024">
    <property type="entry name" value="BLUF_domain"/>
</dbReference>
<keyword evidence="3" id="KW-1185">Reference proteome</keyword>